<gene>
    <name evidence="1" type="ORF">AA314_00215</name>
</gene>
<protein>
    <submittedName>
        <fullName evidence="1">Uncharacterized protein</fullName>
    </submittedName>
</protein>
<organism evidence="1 2">
    <name type="scientific">Archangium gephyra</name>
    <dbReference type="NCBI Taxonomy" id="48"/>
    <lineage>
        <taxon>Bacteria</taxon>
        <taxon>Pseudomonadati</taxon>
        <taxon>Myxococcota</taxon>
        <taxon>Myxococcia</taxon>
        <taxon>Myxococcales</taxon>
        <taxon>Cystobacterineae</taxon>
        <taxon>Archangiaceae</taxon>
        <taxon>Archangium</taxon>
    </lineage>
</organism>
<proteinExistence type="predicted"/>
<name>A0AAC8Q070_9BACT</name>
<dbReference type="AlphaFoldDB" id="A0AAC8Q070"/>
<dbReference type="EMBL" id="CP011509">
    <property type="protein sequence ID" value="AKI98588.1"/>
    <property type="molecule type" value="Genomic_DNA"/>
</dbReference>
<sequence length="41" mass="4542">MISNPKPFPPISDIKMAVRAEIGVSMEPETNRESLVCNLKV</sequence>
<dbReference type="KEGG" id="age:AA314_00215"/>
<evidence type="ECO:0000313" key="2">
    <source>
        <dbReference type="Proteomes" id="UP000035579"/>
    </source>
</evidence>
<reference evidence="1 2" key="1">
    <citation type="submission" date="2015-05" db="EMBL/GenBank/DDBJ databases">
        <title>Genome assembly of Archangium gephyra DSM 2261.</title>
        <authorList>
            <person name="Sharma G."/>
            <person name="Subramanian S."/>
        </authorList>
    </citation>
    <scope>NUCLEOTIDE SEQUENCE [LARGE SCALE GENOMIC DNA]</scope>
    <source>
        <strain evidence="1 2">DSM 2261</strain>
    </source>
</reference>
<dbReference type="Proteomes" id="UP000035579">
    <property type="component" value="Chromosome"/>
</dbReference>
<accession>A0AAC8Q070</accession>
<evidence type="ECO:0000313" key="1">
    <source>
        <dbReference type="EMBL" id="AKI98588.1"/>
    </source>
</evidence>